<dbReference type="HOGENOM" id="CLU_2255380_0_0_1"/>
<reference evidence="1 2" key="1">
    <citation type="journal article" date="2006" name="Nature">
        <title>Global trends of whole-genome duplications revealed by the ciliate Paramecium tetraurelia.</title>
        <authorList>
            <consortium name="Genoscope"/>
            <person name="Aury J.-M."/>
            <person name="Jaillon O."/>
            <person name="Duret L."/>
            <person name="Noel B."/>
            <person name="Jubin C."/>
            <person name="Porcel B.M."/>
            <person name="Segurens B."/>
            <person name="Daubin V."/>
            <person name="Anthouard V."/>
            <person name="Aiach N."/>
            <person name="Arnaiz O."/>
            <person name="Billaut A."/>
            <person name="Beisson J."/>
            <person name="Blanc I."/>
            <person name="Bouhouche K."/>
            <person name="Camara F."/>
            <person name="Duharcourt S."/>
            <person name="Guigo R."/>
            <person name="Gogendeau D."/>
            <person name="Katinka M."/>
            <person name="Keller A.-M."/>
            <person name="Kissmehl R."/>
            <person name="Klotz C."/>
            <person name="Koll F."/>
            <person name="Le Moue A."/>
            <person name="Lepere C."/>
            <person name="Malinsky S."/>
            <person name="Nowacki M."/>
            <person name="Nowak J.K."/>
            <person name="Plattner H."/>
            <person name="Poulain J."/>
            <person name="Ruiz F."/>
            <person name="Serrano V."/>
            <person name="Zagulski M."/>
            <person name="Dessen P."/>
            <person name="Betermier M."/>
            <person name="Weissenbach J."/>
            <person name="Scarpelli C."/>
            <person name="Schachter V."/>
            <person name="Sperling L."/>
            <person name="Meyer E."/>
            <person name="Cohen J."/>
            <person name="Wincker P."/>
        </authorList>
    </citation>
    <scope>NUCLEOTIDE SEQUENCE [LARGE SCALE GENOMIC DNA]</scope>
    <source>
        <strain evidence="1 2">Stock d4-2</strain>
    </source>
</reference>
<dbReference type="Proteomes" id="UP000000600">
    <property type="component" value="Unassembled WGS sequence"/>
</dbReference>
<accession>A0BX50</accession>
<dbReference type="EMBL" id="CT868023">
    <property type="protein sequence ID" value="CAK63117.1"/>
    <property type="molecule type" value="Genomic_DNA"/>
</dbReference>
<dbReference type="KEGG" id="ptm:GSPATT00032969001"/>
<keyword evidence="2" id="KW-1185">Reference proteome</keyword>
<dbReference type="GeneID" id="5016299"/>
<evidence type="ECO:0000313" key="1">
    <source>
        <dbReference type="EMBL" id="CAK63117.1"/>
    </source>
</evidence>
<name>A0BX50_PARTE</name>
<gene>
    <name evidence="1" type="ORF">GSPATT00032969001</name>
</gene>
<dbReference type="AlphaFoldDB" id="A0BX50"/>
<proteinExistence type="predicted"/>
<dbReference type="RefSeq" id="XP_001430515.1">
    <property type="nucleotide sequence ID" value="XM_001430478.1"/>
</dbReference>
<dbReference type="InParanoid" id="A0BX50"/>
<evidence type="ECO:0000313" key="2">
    <source>
        <dbReference type="Proteomes" id="UP000000600"/>
    </source>
</evidence>
<organism evidence="1 2">
    <name type="scientific">Paramecium tetraurelia</name>
    <dbReference type="NCBI Taxonomy" id="5888"/>
    <lineage>
        <taxon>Eukaryota</taxon>
        <taxon>Sar</taxon>
        <taxon>Alveolata</taxon>
        <taxon>Ciliophora</taxon>
        <taxon>Intramacronucleata</taxon>
        <taxon>Oligohymenophorea</taxon>
        <taxon>Peniculida</taxon>
        <taxon>Parameciidae</taxon>
        <taxon>Paramecium</taxon>
    </lineage>
</organism>
<protein>
    <submittedName>
        <fullName evidence="1">Uncharacterized protein</fullName>
    </submittedName>
</protein>
<sequence>MKNFKDFPKISRSKLNQIMIDMYTALKDLRFIKQAKKNQCLKVEMTTPDGQGIKNTVFILVLHSQKDYQYIQSKLNLILTMLSKFKSSLVKHTDLQEDYNNYDP</sequence>